<comment type="caution">
    <text evidence="2">The sequence shown here is derived from an EMBL/GenBank/DDBJ whole genome shotgun (WGS) entry which is preliminary data.</text>
</comment>
<keyword evidence="3" id="KW-1185">Reference proteome</keyword>
<dbReference type="EMBL" id="JACJVP010000044">
    <property type="protein sequence ID" value="MBB6674165.1"/>
    <property type="molecule type" value="Genomic_DNA"/>
</dbReference>
<organism evidence="2 3">
    <name type="scientific">Cohnella nanjingensis</name>
    <dbReference type="NCBI Taxonomy" id="1387779"/>
    <lineage>
        <taxon>Bacteria</taxon>
        <taxon>Bacillati</taxon>
        <taxon>Bacillota</taxon>
        <taxon>Bacilli</taxon>
        <taxon>Bacillales</taxon>
        <taxon>Paenibacillaceae</taxon>
        <taxon>Cohnella</taxon>
    </lineage>
</organism>
<dbReference type="RefSeq" id="WP_185672022.1">
    <property type="nucleotide sequence ID" value="NZ_JACJVP010000044.1"/>
</dbReference>
<evidence type="ECO:0000256" key="1">
    <source>
        <dbReference type="SAM" id="Phobius"/>
    </source>
</evidence>
<accession>A0A7X0RV55</accession>
<reference evidence="2 3" key="1">
    <citation type="submission" date="2020-08" db="EMBL/GenBank/DDBJ databases">
        <title>Cohnella phylogeny.</title>
        <authorList>
            <person name="Dunlap C."/>
        </authorList>
    </citation>
    <scope>NUCLEOTIDE SEQUENCE [LARGE SCALE GENOMIC DNA]</scope>
    <source>
        <strain evidence="2 3">DSM 28246</strain>
    </source>
</reference>
<feature type="transmembrane region" description="Helical" evidence="1">
    <location>
        <begin position="81"/>
        <end position="99"/>
    </location>
</feature>
<feature type="transmembrane region" description="Helical" evidence="1">
    <location>
        <begin position="55"/>
        <end position="75"/>
    </location>
</feature>
<proteinExistence type="predicted"/>
<gene>
    <name evidence="2" type="ORF">H7C19_26130</name>
</gene>
<dbReference type="Proteomes" id="UP000547209">
    <property type="component" value="Unassembled WGS sequence"/>
</dbReference>
<feature type="transmembrane region" description="Helical" evidence="1">
    <location>
        <begin position="31"/>
        <end position="48"/>
    </location>
</feature>
<sequence>MPKRAVVGFLAGWPLFAWTAANVRGWKVDGSILWSTLLLAAALIGLAGSRIWTAVAAGVLVGAIALFIVKLSAVIPNLSAAEAVWIGALVVGTATAVFMRSAGEQLTALTVGLLVSAAAEGWLNSRLIEVRRIGGMSWADLWWLGFAVVRLETYLAARWSEIREWHWRRGGQRH</sequence>
<keyword evidence="1" id="KW-0472">Membrane</keyword>
<protein>
    <submittedName>
        <fullName evidence="2">Uncharacterized protein</fullName>
    </submittedName>
</protein>
<keyword evidence="1" id="KW-0812">Transmembrane</keyword>
<keyword evidence="1" id="KW-1133">Transmembrane helix</keyword>
<dbReference type="AlphaFoldDB" id="A0A7X0RV55"/>
<evidence type="ECO:0000313" key="3">
    <source>
        <dbReference type="Proteomes" id="UP000547209"/>
    </source>
</evidence>
<name>A0A7X0RV55_9BACL</name>
<evidence type="ECO:0000313" key="2">
    <source>
        <dbReference type="EMBL" id="MBB6674165.1"/>
    </source>
</evidence>